<sequence length="461" mass="48978">VGGGLAGLTAAFRLSLASSENEKTAVSQVVLVEASDRIGGKLCTERTSGFVIEGGADSWVPRTGEVESLAEELGLAHQITPAVECSVRAYRRDNHGFVPFLAEGGSPVGRPSSLLSNPALSLLGRARVRLEPLIPRRLKGEDESVKSFIQRRLGVRAYREVYEPLLGGIFGGDPGELSAQATLAPLVQVEANGGSLIRGGGAQENDKGSARPPILTFSEGMSSLAEALQGSLGVNHVQTSTRAKRIFRDSGQWVVRMDTGVEERCDVVVMATSASAVRDMLSELTDVQQLVPEVPSARTTVVNLAYPNSAVSRPLDAHGYLNGRGIGNGVSACTWSSAKFQHRAPPNQVLLRCFIRAAPAAEKEGRPENPEEAVALARDELAGSLAITKAPIQTWVHSWSVPVYRIGHAQRISDLRARLTELPGLHLAGSAYDGASIEAVIRSGMHAATAVHNSNILQETL</sequence>
<comment type="cofactor">
    <cofactor evidence="1">
        <name>FAD</name>
        <dbReference type="ChEBI" id="CHEBI:57692"/>
    </cofactor>
</comment>
<dbReference type="Gene3D" id="1.10.3110.10">
    <property type="entry name" value="protoporphyrinogen ix oxidase, domain 3"/>
    <property type="match status" value="1"/>
</dbReference>
<protein>
    <recommendedName>
        <fullName evidence="7">Amine oxidase domain-containing protein</fullName>
    </recommendedName>
</protein>
<dbReference type="InterPro" id="IPR002937">
    <property type="entry name" value="Amino_oxidase"/>
</dbReference>
<dbReference type="GO" id="GO:0006783">
    <property type="term" value="P:heme biosynthetic process"/>
    <property type="evidence" value="ECO:0007669"/>
    <property type="project" value="UniProtKB-KW"/>
</dbReference>
<feature type="domain" description="Amine oxidase" evidence="7">
    <location>
        <begin position="5"/>
        <end position="451"/>
    </location>
</feature>
<evidence type="ECO:0000256" key="5">
    <source>
        <dbReference type="ARBA" id="ARBA00023133"/>
    </source>
</evidence>
<dbReference type="NCBIfam" id="TIGR00562">
    <property type="entry name" value="proto_IX_ox"/>
    <property type="match status" value="1"/>
</dbReference>
<dbReference type="SUPFAM" id="SSF54373">
    <property type="entry name" value="FAD-linked reductases, C-terminal domain"/>
    <property type="match status" value="1"/>
</dbReference>
<dbReference type="PANTHER" id="PTHR42923">
    <property type="entry name" value="PROTOPORPHYRINOGEN OXIDASE"/>
    <property type="match status" value="1"/>
</dbReference>
<reference evidence="8" key="1">
    <citation type="submission" date="2018-05" db="EMBL/GenBank/DDBJ databases">
        <authorList>
            <person name="Lanie J.A."/>
            <person name="Ng W.-L."/>
            <person name="Kazmierczak K.M."/>
            <person name="Andrzejewski T.M."/>
            <person name="Davidsen T.M."/>
            <person name="Wayne K.J."/>
            <person name="Tettelin H."/>
            <person name="Glass J.I."/>
            <person name="Rusch D."/>
            <person name="Podicherti R."/>
            <person name="Tsui H.-C.T."/>
            <person name="Winkler M.E."/>
        </authorList>
    </citation>
    <scope>NUCLEOTIDE SEQUENCE</scope>
</reference>
<keyword evidence="3" id="KW-0274">FAD</keyword>
<evidence type="ECO:0000256" key="1">
    <source>
        <dbReference type="ARBA" id="ARBA00001974"/>
    </source>
</evidence>
<dbReference type="Pfam" id="PF01593">
    <property type="entry name" value="Amino_oxidase"/>
    <property type="match status" value="1"/>
</dbReference>
<dbReference type="GO" id="GO:0004729">
    <property type="term" value="F:oxygen-dependent protoporphyrinogen oxidase activity"/>
    <property type="evidence" value="ECO:0007669"/>
    <property type="project" value="InterPro"/>
</dbReference>
<evidence type="ECO:0000259" key="7">
    <source>
        <dbReference type="Pfam" id="PF01593"/>
    </source>
</evidence>
<dbReference type="SUPFAM" id="SSF51905">
    <property type="entry name" value="FAD/NAD(P)-binding domain"/>
    <property type="match status" value="1"/>
</dbReference>
<dbReference type="InterPro" id="IPR050464">
    <property type="entry name" value="Zeta_carotene_desat/Oxidored"/>
</dbReference>
<name>A0A381QDT3_9ZZZZ</name>
<dbReference type="PANTHER" id="PTHR42923:SF3">
    <property type="entry name" value="PROTOPORPHYRINOGEN OXIDASE"/>
    <property type="match status" value="1"/>
</dbReference>
<dbReference type="InterPro" id="IPR004572">
    <property type="entry name" value="Protoporphyrinogen_oxidase"/>
</dbReference>
<dbReference type="AlphaFoldDB" id="A0A381QDT3"/>
<proteinExistence type="predicted"/>
<keyword evidence="2" id="KW-0285">Flavoprotein</keyword>
<keyword evidence="5" id="KW-0350">Heme biosynthesis</keyword>
<evidence type="ECO:0000256" key="3">
    <source>
        <dbReference type="ARBA" id="ARBA00022827"/>
    </source>
</evidence>
<accession>A0A381QDT3</accession>
<evidence type="ECO:0000256" key="2">
    <source>
        <dbReference type="ARBA" id="ARBA00022630"/>
    </source>
</evidence>
<feature type="non-terminal residue" evidence="8">
    <location>
        <position position="1"/>
    </location>
</feature>
<evidence type="ECO:0000313" key="8">
    <source>
        <dbReference type="EMBL" id="SUZ77436.1"/>
    </source>
</evidence>
<evidence type="ECO:0000256" key="6">
    <source>
        <dbReference type="ARBA" id="ARBA00023444"/>
    </source>
</evidence>
<dbReference type="EMBL" id="UINC01001316">
    <property type="protein sequence ID" value="SUZ77436.1"/>
    <property type="molecule type" value="Genomic_DNA"/>
</dbReference>
<gene>
    <name evidence="8" type="ORF">METZ01_LOCUS30290</name>
</gene>
<organism evidence="8">
    <name type="scientific">marine metagenome</name>
    <dbReference type="NCBI Taxonomy" id="408172"/>
    <lineage>
        <taxon>unclassified sequences</taxon>
        <taxon>metagenomes</taxon>
        <taxon>ecological metagenomes</taxon>
    </lineage>
</organism>
<keyword evidence="4" id="KW-0560">Oxidoreductase</keyword>
<comment type="pathway">
    <text evidence="6">Porphyrin-containing compound metabolism.</text>
</comment>
<evidence type="ECO:0000256" key="4">
    <source>
        <dbReference type="ARBA" id="ARBA00023002"/>
    </source>
</evidence>
<dbReference type="Gene3D" id="3.90.660.20">
    <property type="entry name" value="Protoporphyrinogen oxidase, mitochondrial, domain 2"/>
    <property type="match status" value="1"/>
</dbReference>
<dbReference type="InterPro" id="IPR036188">
    <property type="entry name" value="FAD/NAD-bd_sf"/>
</dbReference>
<dbReference type="Gene3D" id="3.50.50.60">
    <property type="entry name" value="FAD/NAD(P)-binding domain"/>
    <property type="match status" value="1"/>
</dbReference>